<dbReference type="PROSITE" id="PS51471">
    <property type="entry name" value="FE2OG_OXY"/>
    <property type="match status" value="1"/>
</dbReference>
<evidence type="ECO:0000313" key="3">
    <source>
        <dbReference type="EMBL" id="KAJ3173952.1"/>
    </source>
</evidence>
<dbReference type="GO" id="GO:0046872">
    <property type="term" value="F:metal ion binding"/>
    <property type="evidence" value="ECO:0007669"/>
    <property type="project" value="UniProtKB-KW"/>
</dbReference>
<dbReference type="InterPro" id="IPR026992">
    <property type="entry name" value="DIOX_N"/>
</dbReference>
<dbReference type="Pfam" id="PF14226">
    <property type="entry name" value="DIOX_N"/>
    <property type="match status" value="1"/>
</dbReference>
<dbReference type="PANTHER" id="PTHR47990">
    <property type="entry name" value="2-OXOGLUTARATE (2OG) AND FE(II)-DEPENDENT OXYGENASE SUPERFAMILY PROTEIN-RELATED"/>
    <property type="match status" value="1"/>
</dbReference>
<dbReference type="GO" id="GO:0016491">
    <property type="term" value="F:oxidoreductase activity"/>
    <property type="evidence" value="ECO:0007669"/>
    <property type="project" value="UniProtKB-KW"/>
</dbReference>
<gene>
    <name evidence="3" type="ORF">HDU87_007274</name>
</gene>
<keyword evidence="1" id="KW-0560">Oxidoreductase</keyword>
<organism evidence="3 4">
    <name type="scientific">Geranomyces variabilis</name>
    <dbReference type="NCBI Taxonomy" id="109894"/>
    <lineage>
        <taxon>Eukaryota</taxon>
        <taxon>Fungi</taxon>
        <taxon>Fungi incertae sedis</taxon>
        <taxon>Chytridiomycota</taxon>
        <taxon>Chytridiomycota incertae sedis</taxon>
        <taxon>Chytridiomycetes</taxon>
        <taxon>Spizellomycetales</taxon>
        <taxon>Powellomycetaceae</taxon>
        <taxon>Geranomyces</taxon>
    </lineage>
</organism>
<comment type="similarity">
    <text evidence="1">Belongs to the iron/ascorbate-dependent oxidoreductase family.</text>
</comment>
<dbReference type="AlphaFoldDB" id="A0AAD5TFB5"/>
<proteinExistence type="inferred from homology"/>
<evidence type="ECO:0000313" key="4">
    <source>
        <dbReference type="Proteomes" id="UP001212152"/>
    </source>
</evidence>
<evidence type="ECO:0000259" key="2">
    <source>
        <dbReference type="PROSITE" id="PS51471"/>
    </source>
</evidence>
<comment type="caution">
    <text evidence="3">The sequence shown here is derived from an EMBL/GenBank/DDBJ whole genome shotgun (WGS) entry which is preliminary data.</text>
</comment>
<protein>
    <recommendedName>
        <fullName evidence="2">Fe2OG dioxygenase domain-containing protein</fullName>
    </recommendedName>
</protein>
<dbReference type="SUPFAM" id="SSF51197">
    <property type="entry name" value="Clavaminate synthase-like"/>
    <property type="match status" value="1"/>
</dbReference>
<dbReference type="Proteomes" id="UP001212152">
    <property type="component" value="Unassembled WGS sequence"/>
</dbReference>
<keyword evidence="1" id="KW-0408">Iron</keyword>
<dbReference type="EMBL" id="JADGJQ010000067">
    <property type="protein sequence ID" value="KAJ3173952.1"/>
    <property type="molecule type" value="Genomic_DNA"/>
</dbReference>
<name>A0AAD5TFB5_9FUNG</name>
<dbReference type="Gene3D" id="2.60.120.330">
    <property type="entry name" value="B-lactam Antibiotic, Isopenicillin N Synthase, Chain"/>
    <property type="match status" value="1"/>
</dbReference>
<evidence type="ECO:0000256" key="1">
    <source>
        <dbReference type="RuleBase" id="RU003682"/>
    </source>
</evidence>
<dbReference type="Pfam" id="PF03171">
    <property type="entry name" value="2OG-FeII_Oxy"/>
    <property type="match status" value="1"/>
</dbReference>
<feature type="domain" description="Fe2OG dioxygenase" evidence="2">
    <location>
        <begin position="187"/>
        <end position="302"/>
    </location>
</feature>
<dbReference type="PRINTS" id="PR00682">
    <property type="entry name" value="IPNSYNTHASE"/>
</dbReference>
<dbReference type="InterPro" id="IPR044861">
    <property type="entry name" value="IPNS-like_FE2OG_OXY"/>
</dbReference>
<dbReference type="InterPro" id="IPR050231">
    <property type="entry name" value="Iron_ascorbate_oxido_reductase"/>
</dbReference>
<dbReference type="InterPro" id="IPR005123">
    <property type="entry name" value="Oxoglu/Fe-dep_dioxygenase_dom"/>
</dbReference>
<keyword evidence="4" id="KW-1185">Reference proteome</keyword>
<accession>A0AAD5TFB5</accession>
<reference evidence="3" key="1">
    <citation type="submission" date="2020-05" db="EMBL/GenBank/DDBJ databases">
        <title>Phylogenomic resolution of chytrid fungi.</title>
        <authorList>
            <person name="Stajich J.E."/>
            <person name="Amses K."/>
            <person name="Simmons R."/>
            <person name="Seto K."/>
            <person name="Myers J."/>
            <person name="Bonds A."/>
            <person name="Quandt C.A."/>
            <person name="Barry K."/>
            <person name="Liu P."/>
            <person name="Grigoriev I."/>
            <person name="Longcore J.E."/>
            <person name="James T.Y."/>
        </authorList>
    </citation>
    <scope>NUCLEOTIDE SEQUENCE</scope>
    <source>
        <strain evidence="3">JEL0379</strain>
    </source>
</reference>
<keyword evidence="1" id="KW-0479">Metal-binding</keyword>
<sequence>MGLGSTTASASLLKVTDLPLANLPIINLAPVLHISTQTDRTAALAAAGDQVRSACLDTGFFMVQGHGINATLFADVFEAAGRFFDLPSAEKAAFAKDMTNGVNTGYFGVGEENLDPQNQPKGDFKEGYDFNRHLGPEDPNHVGDSLPMKKVLLEYFERATQLGNTLLSVFEHALGIPVDTLSPFFAEPMTMLRCLRYHPSVPPISLSQLGCGAHTDYGAFAILAQDAPGLQLFDHKRDSWLRVPHIPNTLIVNLGDILSRWTNGSFVSTVHRVLNVTDYHEEQENRSRPGKVRHSLVFFYEPAVNTVVDVLDPWVGSKGKQFPPIRFGDHLDNMYRQSYLATKP</sequence>
<dbReference type="InterPro" id="IPR027443">
    <property type="entry name" value="IPNS-like_sf"/>
</dbReference>